<proteinExistence type="inferred from homology"/>
<evidence type="ECO:0000259" key="16">
    <source>
        <dbReference type="Pfam" id="PF03800"/>
    </source>
</evidence>
<dbReference type="EMBL" id="JBFXLU010000021">
    <property type="protein sequence ID" value="KAL2853268.1"/>
    <property type="molecule type" value="Genomic_DNA"/>
</dbReference>
<gene>
    <name evidence="18" type="ORF">BJY01DRAFT_232352</name>
</gene>
<keyword evidence="6" id="KW-0158">Chromosome</keyword>
<dbReference type="Proteomes" id="UP001610446">
    <property type="component" value="Unassembled WGS sequence"/>
</dbReference>
<keyword evidence="7" id="KW-0132">Cell division</keyword>
<comment type="subcellular location">
    <subcellularLocation>
        <location evidence="3">Chromosome</location>
        <location evidence="3">Centromere</location>
        <location evidence="3">Kinetochore</location>
    </subcellularLocation>
    <subcellularLocation>
        <location evidence="2">Nucleus</location>
    </subcellularLocation>
</comment>
<organism evidence="18 19">
    <name type="scientific">Aspergillus pseudoustus</name>
    <dbReference type="NCBI Taxonomy" id="1810923"/>
    <lineage>
        <taxon>Eukaryota</taxon>
        <taxon>Fungi</taxon>
        <taxon>Dikarya</taxon>
        <taxon>Ascomycota</taxon>
        <taxon>Pezizomycotina</taxon>
        <taxon>Eurotiomycetes</taxon>
        <taxon>Eurotiomycetidae</taxon>
        <taxon>Eurotiales</taxon>
        <taxon>Aspergillaceae</taxon>
        <taxon>Aspergillus</taxon>
        <taxon>Aspergillus subgen. Nidulantes</taxon>
    </lineage>
</organism>
<protein>
    <recommendedName>
        <fullName evidence="5">Probable kinetochore protein NUF2</fullName>
    </recommendedName>
</protein>
<dbReference type="InterPro" id="IPR005549">
    <property type="entry name" value="Kinetochore_Nuf2_N"/>
</dbReference>
<evidence type="ECO:0000256" key="15">
    <source>
        <dbReference type="SAM" id="MobiDB-lite"/>
    </source>
</evidence>
<evidence type="ECO:0000256" key="6">
    <source>
        <dbReference type="ARBA" id="ARBA00022454"/>
    </source>
</evidence>
<accession>A0ABR4KLW1</accession>
<name>A0ABR4KLW1_9EURO</name>
<keyword evidence="8" id="KW-0498">Mitosis</keyword>
<dbReference type="InterPro" id="IPR038275">
    <property type="entry name" value="Nuf2_N_sf"/>
</dbReference>
<evidence type="ECO:0000256" key="12">
    <source>
        <dbReference type="ARBA" id="ARBA00023306"/>
    </source>
</evidence>
<evidence type="ECO:0000256" key="2">
    <source>
        <dbReference type="ARBA" id="ARBA00004123"/>
    </source>
</evidence>
<evidence type="ECO:0000256" key="14">
    <source>
        <dbReference type="SAM" id="Coils"/>
    </source>
</evidence>
<evidence type="ECO:0000256" key="7">
    <source>
        <dbReference type="ARBA" id="ARBA00022618"/>
    </source>
</evidence>
<feature type="domain" description="Nuf2 DHR10-like" evidence="17">
    <location>
        <begin position="281"/>
        <end position="396"/>
    </location>
</feature>
<dbReference type="Pfam" id="PF18595">
    <property type="entry name" value="Nuf2_DHR10-like"/>
    <property type="match status" value="1"/>
</dbReference>
<dbReference type="Gene3D" id="1.10.418.60">
    <property type="entry name" value="Ncd80 complex, Nuf2 subunit"/>
    <property type="match status" value="1"/>
</dbReference>
<evidence type="ECO:0000256" key="10">
    <source>
        <dbReference type="ARBA" id="ARBA00023054"/>
    </source>
</evidence>
<dbReference type="InterPro" id="IPR041112">
    <property type="entry name" value="Nuf2_DHR10-like"/>
</dbReference>
<comment type="function">
    <text evidence="1">Acts as a component of the essential kinetochore-associated NDC80 complex, which is required for chromosome segregation and spindle checkpoint activity.</text>
</comment>
<comment type="caution">
    <text evidence="18">The sequence shown here is derived from an EMBL/GenBank/DDBJ whole genome shotgun (WGS) entry which is preliminary data.</text>
</comment>
<evidence type="ECO:0000259" key="17">
    <source>
        <dbReference type="Pfam" id="PF18595"/>
    </source>
</evidence>
<keyword evidence="13" id="KW-0137">Centromere</keyword>
<feature type="compositionally biased region" description="Polar residues" evidence="15">
    <location>
        <begin position="1"/>
        <end position="19"/>
    </location>
</feature>
<feature type="region of interest" description="Disordered" evidence="15">
    <location>
        <begin position="331"/>
        <end position="354"/>
    </location>
</feature>
<dbReference type="Pfam" id="PF03800">
    <property type="entry name" value="Nuf2"/>
    <property type="match status" value="1"/>
</dbReference>
<comment type="similarity">
    <text evidence="4">Belongs to the NUF2 family.</text>
</comment>
<evidence type="ECO:0000256" key="8">
    <source>
        <dbReference type="ARBA" id="ARBA00022776"/>
    </source>
</evidence>
<evidence type="ECO:0000313" key="18">
    <source>
        <dbReference type="EMBL" id="KAL2853268.1"/>
    </source>
</evidence>
<evidence type="ECO:0000256" key="4">
    <source>
        <dbReference type="ARBA" id="ARBA00005498"/>
    </source>
</evidence>
<keyword evidence="9" id="KW-0995">Kinetochore</keyword>
<keyword evidence="12" id="KW-0131">Cell cycle</keyword>
<keyword evidence="19" id="KW-1185">Reference proteome</keyword>
<reference evidence="18 19" key="1">
    <citation type="submission" date="2024-07" db="EMBL/GenBank/DDBJ databases">
        <title>Section-level genome sequencing and comparative genomics of Aspergillus sections Usti and Cavernicolus.</title>
        <authorList>
            <consortium name="Lawrence Berkeley National Laboratory"/>
            <person name="Nybo J.L."/>
            <person name="Vesth T.C."/>
            <person name="Theobald S."/>
            <person name="Frisvad J.C."/>
            <person name="Larsen T.O."/>
            <person name="Kjaerboelling I."/>
            <person name="Rothschild-Mancinelli K."/>
            <person name="Lyhne E.K."/>
            <person name="Kogle M.E."/>
            <person name="Barry K."/>
            <person name="Clum A."/>
            <person name="Na H."/>
            <person name="Ledsgaard L."/>
            <person name="Lin J."/>
            <person name="Lipzen A."/>
            <person name="Kuo A."/>
            <person name="Riley R."/>
            <person name="Mondo S."/>
            <person name="Labutti K."/>
            <person name="Haridas S."/>
            <person name="Pangalinan J."/>
            <person name="Salamov A.A."/>
            <person name="Simmons B.A."/>
            <person name="Magnuson J.K."/>
            <person name="Chen J."/>
            <person name="Drula E."/>
            <person name="Henrissat B."/>
            <person name="Wiebenga A."/>
            <person name="Lubbers R.J."/>
            <person name="Gomes A.C."/>
            <person name="Makela M.R."/>
            <person name="Stajich J."/>
            <person name="Grigoriev I.V."/>
            <person name="Mortensen U.H."/>
            <person name="De Vries R.P."/>
            <person name="Baker S.E."/>
            <person name="Andersen M.R."/>
        </authorList>
    </citation>
    <scope>NUCLEOTIDE SEQUENCE [LARGE SCALE GENOMIC DNA]</scope>
    <source>
        <strain evidence="18 19">CBS 123904</strain>
    </source>
</reference>
<feature type="domain" description="Kinetochore protein Nuf2 N-terminal" evidence="16">
    <location>
        <begin position="28"/>
        <end position="169"/>
    </location>
</feature>
<sequence>MAYNHRMSQQFHSSQQQNRGGRKKEDENDAMMRLPDKEIAGCINDIGIPFTAADLIKPNPQQVQMVLEWFAELIMNTTRETVEPAMRAAADDICGDFPDIVPTDTRNLMGFFANLRRLMLECGVNDFTFTDLTKPTHDRLVKIFSYLINFVRFRESQTAAIDEHFNKTEKTKQRIDTLFAENQEMEQHLEEMRRSLKANEAEVKEKVRRNDELKARLRALGSSQERVAETLERVKADKGRRQAQLKEKVERSVRSRQEVEKLRPYVMESPASLQSSLTELSESLMREKAQIDAMEKRARALQTSSDTFAVVSNDVHACVKLLEDISAELKKETDEEDRANRNKEAISERGNNVREVEQTEQLLQRQLAHLNKRIEALRNNAREKAEVAQKRMEELRKVQIELRDERAEKQRDMERRRIRIEQTEKKMTDLKENIESEIQSAHDEYINMESHIKLYITEMEKCL</sequence>
<evidence type="ECO:0000256" key="3">
    <source>
        <dbReference type="ARBA" id="ARBA00004629"/>
    </source>
</evidence>
<keyword evidence="10 14" id="KW-0175">Coiled coil</keyword>
<feature type="region of interest" description="Disordered" evidence="15">
    <location>
        <begin position="1"/>
        <end position="26"/>
    </location>
</feature>
<evidence type="ECO:0000256" key="13">
    <source>
        <dbReference type="ARBA" id="ARBA00023328"/>
    </source>
</evidence>
<evidence type="ECO:0000313" key="19">
    <source>
        <dbReference type="Proteomes" id="UP001610446"/>
    </source>
</evidence>
<keyword evidence="11" id="KW-0539">Nucleus</keyword>
<dbReference type="PANTHER" id="PTHR21650">
    <property type="entry name" value="MEMBRALIN/KINETOCHORE PROTEIN NUF2"/>
    <property type="match status" value="1"/>
</dbReference>
<feature type="coiled-coil region" evidence="14">
    <location>
        <begin position="175"/>
        <end position="216"/>
    </location>
</feature>
<dbReference type="PANTHER" id="PTHR21650:SF2">
    <property type="entry name" value="KINETOCHORE PROTEIN NUF2"/>
    <property type="match status" value="1"/>
</dbReference>
<evidence type="ECO:0000256" key="1">
    <source>
        <dbReference type="ARBA" id="ARBA00002772"/>
    </source>
</evidence>
<evidence type="ECO:0000256" key="11">
    <source>
        <dbReference type="ARBA" id="ARBA00023242"/>
    </source>
</evidence>
<evidence type="ECO:0000256" key="5">
    <source>
        <dbReference type="ARBA" id="ARBA00017594"/>
    </source>
</evidence>
<evidence type="ECO:0000256" key="9">
    <source>
        <dbReference type="ARBA" id="ARBA00022838"/>
    </source>
</evidence>